<proteinExistence type="predicted"/>
<name>A0A392V7K8_9FABA</name>
<organism evidence="1 2">
    <name type="scientific">Trifolium medium</name>
    <dbReference type="NCBI Taxonomy" id="97028"/>
    <lineage>
        <taxon>Eukaryota</taxon>
        <taxon>Viridiplantae</taxon>
        <taxon>Streptophyta</taxon>
        <taxon>Embryophyta</taxon>
        <taxon>Tracheophyta</taxon>
        <taxon>Spermatophyta</taxon>
        <taxon>Magnoliopsida</taxon>
        <taxon>eudicotyledons</taxon>
        <taxon>Gunneridae</taxon>
        <taxon>Pentapetalae</taxon>
        <taxon>rosids</taxon>
        <taxon>fabids</taxon>
        <taxon>Fabales</taxon>
        <taxon>Fabaceae</taxon>
        <taxon>Papilionoideae</taxon>
        <taxon>50 kb inversion clade</taxon>
        <taxon>NPAAA clade</taxon>
        <taxon>Hologalegina</taxon>
        <taxon>IRL clade</taxon>
        <taxon>Trifolieae</taxon>
        <taxon>Trifolium</taxon>
    </lineage>
</organism>
<keyword evidence="2" id="KW-1185">Reference proteome</keyword>
<feature type="non-terminal residue" evidence="1">
    <location>
        <position position="17"/>
    </location>
</feature>
<evidence type="ECO:0000313" key="2">
    <source>
        <dbReference type="Proteomes" id="UP000265520"/>
    </source>
</evidence>
<accession>A0A392V7K8</accession>
<dbReference type="EMBL" id="LXQA011086445">
    <property type="protein sequence ID" value="MCI84254.1"/>
    <property type="molecule type" value="Genomic_DNA"/>
</dbReference>
<evidence type="ECO:0000313" key="1">
    <source>
        <dbReference type="EMBL" id="MCI84254.1"/>
    </source>
</evidence>
<sequence>MHQASDVKQALLGRQPE</sequence>
<comment type="caution">
    <text evidence="1">The sequence shown here is derived from an EMBL/GenBank/DDBJ whole genome shotgun (WGS) entry which is preliminary data.</text>
</comment>
<protein>
    <submittedName>
        <fullName evidence="1">Uncharacterized protein</fullName>
    </submittedName>
</protein>
<reference evidence="1 2" key="1">
    <citation type="journal article" date="2018" name="Front. Plant Sci.">
        <title>Red Clover (Trifolium pratense) and Zigzag Clover (T. medium) - A Picture of Genomic Similarities and Differences.</title>
        <authorList>
            <person name="Dluhosova J."/>
            <person name="Istvanek J."/>
            <person name="Nedelnik J."/>
            <person name="Repkova J."/>
        </authorList>
    </citation>
    <scope>NUCLEOTIDE SEQUENCE [LARGE SCALE GENOMIC DNA]</scope>
    <source>
        <strain evidence="2">cv. 10/8</strain>
        <tissue evidence="1">Leaf</tissue>
    </source>
</reference>
<dbReference type="Proteomes" id="UP000265520">
    <property type="component" value="Unassembled WGS sequence"/>
</dbReference>
<dbReference type="AlphaFoldDB" id="A0A392V7K8"/>